<feature type="transmembrane region" description="Helical" evidence="1">
    <location>
        <begin position="104"/>
        <end position="121"/>
    </location>
</feature>
<accession>A0ABS9BXI9</accession>
<feature type="transmembrane region" description="Helical" evidence="1">
    <location>
        <begin position="133"/>
        <end position="150"/>
    </location>
</feature>
<reference evidence="2 3" key="1">
    <citation type="submission" date="2022-01" db="EMBL/GenBank/DDBJ databases">
        <title>Mariniradius saccharolyticus sp. nov., isolated from sediment of a river.</title>
        <authorList>
            <person name="Liu H."/>
        </authorList>
    </citation>
    <scope>NUCLEOTIDE SEQUENCE [LARGE SCALE GENOMIC DNA]</scope>
    <source>
        <strain evidence="2 3">RY-2</strain>
    </source>
</reference>
<proteinExistence type="predicted"/>
<feature type="transmembrane region" description="Helical" evidence="1">
    <location>
        <begin position="231"/>
        <end position="249"/>
    </location>
</feature>
<keyword evidence="3" id="KW-1185">Reference proteome</keyword>
<feature type="transmembrane region" description="Helical" evidence="1">
    <location>
        <begin position="12"/>
        <end position="29"/>
    </location>
</feature>
<sequence>MGFLKYLERTPSMAWVCLAIFASTAFFLPNSSLLAQDRNAEYFSENKYADYPIITFRENLFNQPVYYVNGVKANAGEVRAYLEIQPGDAQDFAADNSKRLGGAALRYVGLAVTTGSLVYLFTNQLQPNNFSTFFWVSFGGGIVGSIGASMEANAKRRIAGTIDKYNYIISRDQLQGHYLTMDVRDNLLGEKIDIYDGPNLLNKAQIRSLMENRPDMYADYLKALRKQNLSFALDIGSLALDLVFVAYFISPQLQSSTPNDILIPLVFTNLGLGIISGQVRRSARNLTRSALYRYNFGDAVTPSVPMQQSPIPVANFVSFGIPLDRRK</sequence>
<dbReference type="EMBL" id="JAKEVZ010000015">
    <property type="protein sequence ID" value="MCF1752773.1"/>
    <property type="molecule type" value="Genomic_DNA"/>
</dbReference>
<gene>
    <name evidence="2" type="ORF">L0U89_17070</name>
</gene>
<dbReference type="Proteomes" id="UP001201449">
    <property type="component" value="Unassembled WGS sequence"/>
</dbReference>
<evidence type="ECO:0000256" key="1">
    <source>
        <dbReference type="SAM" id="Phobius"/>
    </source>
</evidence>
<keyword evidence="1" id="KW-0472">Membrane</keyword>
<keyword evidence="1" id="KW-1133">Transmembrane helix</keyword>
<evidence type="ECO:0000313" key="3">
    <source>
        <dbReference type="Proteomes" id="UP001201449"/>
    </source>
</evidence>
<feature type="transmembrane region" description="Helical" evidence="1">
    <location>
        <begin position="261"/>
        <end position="279"/>
    </location>
</feature>
<protein>
    <submittedName>
        <fullName evidence="2">Uncharacterized protein</fullName>
    </submittedName>
</protein>
<evidence type="ECO:0000313" key="2">
    <source>
        <dbReference type="EMBL" id="MCF1752773.1"/>
    </source>
</evidence>
<dbReference type="RefSeq" id="WP_234862623.1">
    <property type="nucleotide sequence ID" value="NZ_JAKEVZ010000015.1"/>
</dbReference>
<comment type="caution">
    <text evidence="2">The sequence shown here is derived from an EMBL/GenBank/DDBJ whole genome shotgun (WGS) entry which is preliminary data.</text>
</comment>
<organism evidence="2 3">
    <name type="scientific">Mariniradius sediminis</name>
    <dbReference type="NCBI Taxonomy" id="2909237"/>
    <lineage>
        <taxon>Bacteria</taxon>
        <taxon>Pseudomonadati</taxon>
        <taxon>Bacteroidota</taxon>
        <taxon>Cytophagia</taxon>
        <taxon>Cytophagales</taxon>
        <taxon>Cyclobacteriaceae</taxon>
        <taxon>Mariniradius</taxon>
    </lineage>
</organism>
<name>A0ABS9BXI9_9BACT</name>
<keyword evidence="1" id="KW-0812">Transmembrane</keyword>